<dbReference type="InterPro" id="IPR016181">
    <property type="entry name" value="Acyl_CoA_acyltransferase"/>
</dbReference>
<name>K2JEM4_9RHOB</name>
<comment type="caution">
    <text evidence="2">The sequence shown here is derived from an EMBL/GenBank/DDBJ whole genome shotgun (WGS) entry which is preliminary data.</text>
</comment>
<dbReference type="EMBL" id="AMRK01000002">
    <property type="protein sequence ID" value="EKE73102.1"/>
    <property type="molecule type" value="Genomic_DNA"/>
</dbReference>
<feature type="domain" description="N-acetyltransferase" evidence="1">
    <location>
        <begin position="3"/>
        <end position="142"/>
    </location>
</feature>
<dbReference type="eggNOG" id="COG0456">
    <property type="taxonomic scope" value="Bacteria"/>
</dbReference>
<keyword evidence="2" id="KW-0808">Transferase</keyword>
<dbReference type="PATRIC" id="fig|1208323.3.peg.724"/>
<reference evidence="2 3" key="1">
    <citation type="submission" date="2012-09" db="EMBL/GenBank/DDBJ databases">
        <title>Celeribacter baekdonensis B30 Genome Sequencing.</title>
        <authorList>
            <person name="Wang W."/>
        </authorList>
    </citation>
    <scope>NUCLEOTIDE SEQUENCE [LARGE SCALE GENOMIC DNA]</scope>
    <source>
        <strain evidence="2 3">B30</strain>
    </source>
</reference>
<keyword evidence="3" id="KW-1185">Reference proteome</keyword>
<proteinExistence type="predicted"/>
<dbReference type="InterPro" id="IPR000182">
    <property type="entry name" value="GNAT_dom"/>
</dbReference>
<sequence>MTIEIRRATRADIPAMARIVVAWEAATEWMPDGTIESDVIGMIDEVFDHRQIYVASDPVVAYMSIDVATQKIGALYCDRQGQGIGKALVGTAKAGRDFLWLQTHQPNIAAHRFYLREGFDIAGEIAPEAEGEPAQYRMEWRA</sequence>
<evidence type="ECO:0000259" key="1">
    <source>
        <dbReference type="PROSITE" id="PS51186"/>
    </source>
</evidence>
<dbReference type="STRING" id="1208323.B30_03547"/>
<evidence type="ECO:0000313" key="3">
    <source>
        <dbReference type="Proteomes" id="UP000006762"/>
    </source>
</evidence>
<dbReference type="Proteomes" id="UP000006762">
    <property type="component" value="Unassembled WGS sequence"/>
</dbReference>
<organism evidence="2 3">
    <name type="scientific">Celeribacter baekdonensis B30</name>
    <dbReference type="NCBI Taxonomy" id="1208323"/>
    <lineage>
        <taxon>Bacteria</taxon>
        <taxon>Pseudomonadati</taxon>
        <taxon>Pseudomonadota</taxon>
        <taxon>Alphaproteobacteria</taxon>
        <taxon>Rhodobacterales</taxon>
        <taxon>Roseobacteraceae</taxon>
        <taxon>Celeribacter</taxon>
    </lineage>
</organism>
<dbReference type="Gene3D" id="3.40.630.30">
    <property type="match status" value="1"/>
</dbReference>
<dbReference type="AlphaFoldDB" id="K2JEM4"/>
<accession>K2JEM4</accession>
<dbReference type="GO" id="GO:0016747">
    <property type="term" value="F:acyltransferase activity, transferring groups other than amino-acyl groups"/>
    <property type="evidence" value="ECO:0007669"/>
    <property type="project" value="InterPro"/>
</dbReference>
<dbReference type="Pfam" id="PF13508">
    <property type="entry name" value="Acetyltransf_7"/>
    <property type="match status" value="1"/>
</dbReference>
<protein>
    <submittedName>
        <fullName evidence="2">N-acetyltransferase GCN5</fullName>
    </submittedName>
</protein>
<evidence type="ECO:0000313" key="2">
    <source>
        <dbReference type="EMBL" id="EKE73102.1"/>
    </source>
</evidence>
<dbReference type="SUPFAM" id="SSF55729">
    <property type="entry name" value="Acyl-CoA N-acyltransferases (Nat)"/>
    <property type="match status" value="1"/>
</dbReference>
<dbReference type="OrthoDB" id="9797417at2"/>
<gene>
    <name evidence="2" type="ORF">B30_03547</name>
</gene>
<dbReference type="PROSITE" id="PS51186">
    <property type="entry name" value="GNAT"/>
    <property type="match status" value="1"/>
</dbReference>
<dbReference type="RefSeq" id="WP_009570638.1">
    <property type="nucleotide sequence ID" value="NZ_AMRK01000002.1"/>
</dbReference>